<evidence type="ECO:0000313" key="2">
    <source>
        <dbReference type="Proteomes" id="UP000183002"/>
    </source>
</evidence>
<keyword evidence="2" id="KW-1185">Reference proteome</keyword>
<protein>
    <submittedName>
        <fullName evidence="1">Uncharacterized protein</fullName>
    </submittedName>
</protein>
<dbReference type="InterPro" id="IPR003374">
    <property type="entry name" value="ApbE-like_sf"/>
</dbReference>
<dbReference type="PIRSF" id="PIRSF006421">
    <property type="entry name" value="UCP006421"/>
    <property type="match status" value="1"/>
</dbReference>
<organism evidence="1 2">
    <name type="scientific">Pseudorhodobacter antarcticus</name>
    <dbReference type="NCBI Taxonomy" id="1077947"/>
    <lineage>
        <taxon>Bacteria</taxon>
        <taxon>Pseudomonadati</taxon>
        <taxon>Pseudomonadota</taxon>
        <taxon>Alphaproteobacteria</taxon>
        <taxon>Rhodobacterales</taxon>
        <taxon>Paracoccaceae</taxon>
        <taxon>Pseudorhodobacter</taxon>
    </lineage>
</organism>
<dbReference type="InterPro" id="IPR007183">
    <property type="entry name" value="UPF0280"/>
</dbReference>
<dbReference type="EMBL" id="FOCO01000039">
    <property type="protein sequence ID" value="SEO01300.1"/>
    <property type="molecule type" value="Genomic_DNA"/>
</dbReference>
<proteinExistence type="predicted"/>
<accession>A0A1H8L7Z3</accession>
<reference evidence="1 2" key="1">
    <citation type="submission" date="2016-10" db="EMBL/GenBank/DDBJ databases">
        <authorList>
            <person name="de Groot N.N."/>
        </authorList>
    </citation>
    <scope>NUCLEOTIDE SEQUENCE [LARGE SCALE GENOMIC DNA]</scope>
    <source>
        <strain evidence="1 2">CGMCC 1.10836</strain>
    </source>
</reference>
<sequence length="296" mass="30107">MGMPGPVAALLGDGARLHLSHGPIDLIIGADAVQSGGRQRAFAAAAARFEGLLEGLVAERPLLSAPLHPTTPTPKGAVARRMYKACQPHCAEGFVTCMAAVAGSVADEILAAMVVAEPLLRAYVNNGGDIAIHLAPGARFITAMAGVTGADLGRITLDAADGVGGMATSGAGGRSHSFGIASSVTVLAASAAQADVAATLIANAVDVPDHSGIRRSPAHDLQPDSDLGGRMVVTHIPPLTRADQNHALSLGANRAEAMLRQGQIAGAALFLQDEQRVVGTYFGQNAQLQEANNVET</sequence>
<gene>
    <name evidence="1" type="ORF">SAMN05216227_103923</name>
</gene>
<dbReference type="Proteomes" id="UP000183002">
    <property type="component" value="Unassembled WGS sequence"/>
</dbReference>
<dbReference type="AlphaFoldDB" id="A0A1H8L7Z3"/>
<name>A0A1H8L7Z3_9RHOB</name>
<dbReference type="SUPFAM" id="SSF143631">
    <property type="entry name" value="ApbE-like"/>
    <property type="match status" value="1"/>
</dbReference>
<evidence type="ECO:0000313" key="1">
    <source>
        <dbReference type="EMBL" id="SEO01300.1"/>
    </source>
</evidence>
<dbReference type="Gene3D" id="3.10.520.10">
    <property type="entry name" value="ApbE-like domains"/>
    <property type="match status" value="1"/>
</dbReference>
<dbReference type="STRING" id="1077947.SAMN05216227_103923"/>
<dbReference type="NCBIfam" id="NF003322">
    <property type="entry name" value="PRK04334.1-2"/>
    <property type="match status" value="1"/>
</dbReference>